<comment type="function">
    <text evidence="5">Required for morphogenesis and for the elongation of the flagellar filament by facilitating polymerization of the flagellin monomers at the tip of growing filament. Forms a capping structure, which prevents flagellin subunits (transported through the central channel of the flagellum) from leaking out without polymerization at the distal end.</text>
</comment>
<evidence type="ECO:0000256" key="5">
    <source>
        <dbReference type="RuleBase" id="RU362066"/>
    </source>
</evidence>
<dbReference type="Pfam" id="PF02465">
    <property type="entry name" value="FliD_N"/>
    <property type="match status" value="1"/>
</dbReference>
<comment type="similarity">
    <text evidence="1 5">Belongs to the FliD family.</text>
</comment>
<dbReference type="EMBL" id="JBJHZX010000025">
    <property type="protein sequence ID" value="MFL0197093.1"/>
    <property type="molecule type" value="Genomic_DNA"/>
</dbReference>
<keyword evidence="8" id="KW-0969">Cilium</keyword>
<dbReference type="PANTHER" id="PTHR30288">
    <property type="entry name" value="FLAGELLAR CAP/ASSEMBLY PROTEIN FLID"/>
    <property type="match status" value="1"/>
</dbReference>
<feature type="domain" description="Flagellar hook-associated protein 2 N-terminal" evidence="6">
    <location>
        <begin position="31"/>
        <end position="133"/>
    </location>
</feature>
<evidence type="ECO:0000256" key="4">
    <source>
        <dbReference type="ARBA" id="ARBA00023143"/>
    </source>
</evidence>
<evidence type="ECO:0000313" key="8">
    <source>
        <dbReference type="EMBL" id="MFL0197093.1"/>
    </source>
</evidence>
<keyword evidence="3" id="KW-0175">Coiled coil</keyword>
<evidence type="ECO:0000259" key="7">
    <source>
        <dbReference type="Pfam" id="PF07195"/>
    </source>
</evidence>
<keyword evidence="8" id="KW-0966">Cell projection</keyword>
<dbReference type="InterPro" id="IPR010809">
    <property type="entry name" value="FliD_C"/>
</dbReference>
<reference evidence="8 9" key="1">
    <citation type="submission" date="2024-11" db="EMBL/GenBank/DDBJ databases">
        <authorList>
            <person name="Heng Y.C."/>
            <person name="Lim A.C.H."/>
            <person name="Lee J.K.Y."/>
            <person name="Kittelmann S."/>
        </authorList>
    </citation>
    <scope>NUCLEOTIDE SEQUENCE [LARGE SCALE GENOMIC DNA]</scope>
    <source>
        <strain evidence="8 9">WILCCON 0269</strain>
    </source>
</reference>
<evidence type="ECO:0000256" key="2">
    <source>
        <dbReference type="ARBA" id="ARBA00011255"/>
    </source>
</evidence>
<dbReference type="InterPro" id="IPR040026">
    <property type="entry name" value="FliD"/>
</dbReference>
<organism evidence="8 9">
    <name type="scientific">Candidatus Clostridium eludens</name>
    <dbReference type="NCBI Taxonomy" id="3381663"/>
    <lineage>
        <taxon>Bacteria</taxon>
        <taxon>Bacillati</taxon>
        <taxon>Bacillota</taxon>
        <taxon>Clostridia</taxon>
        <taxon>Eubacteriales</taxon>
        <taxon>Clostridiaceae</taxon>
        <taxon>Clostridium</taxon>
    </lineage>
</organism>
<dbReference type="Proteomes" id="UP001623660">
    <property type="component" value="Unassembled WGS sequence"/>
</dbReference>
<evidence type="ECO:0000259" key="6">
    <source>
        <dbReference type="Pfam" id="PF02465"/>
    </source>
</evidence>
<dbReference type="PANTHER" id="PTHR30288:SF0">
    <property type="entry name" value="FLAGELLAR HOOK-ASSOCIATED PROTEIN 2"/>
    <property type="match status" value="1"/>
</dbReference>
<evidence type="ECO:0000313" key="9">
    <source>
        <dbReference type="Proteomes" id="UP001623660"/>
    </source>
</evidence>
<keyword evidence="4 5" id="KW-0975">Bacterial flagellum</keyword>
<dbReference type="InterPro" id="IPR003481">
    <property type="entry name" value="FliD_N"/>
</dbReference>
<keyword evidence="9" id="KW-1185">Reference proteome</keyword>
<comment type="subcellular location">
    <subcellularLocation>
        <location evidence="5">Secreted</location>
    </subcellularLocation>
    <subcellularLocation>
        <location evidence="5">Bacterial flagellum</location>
    </subcellularLocation>
</comment>
<keyword evidence="8" id="KW-0282">Flagellum</keyword>
<feature type="domain" description="Flagellar hook-associated protein 2 C-terminal" evidence="7">
    <location>
        <begin position="467"/>
        <end position="758"/>
    </location>
</feature>
<proteinExistence type="inferred from homology"/>
<dbReference type="Pfam" id="PF07195">
    <property type="entry name" value="FliD_C"/>
    <property type="match status" value="1"/>
</dbReference>
<evidence type="ECO:0000256" key="1">
    <source>
        <dbReference type="ARBA" id="ARBA00009764"/>
    </source>
</evidence>
<comment type="caution">
    <text evidence="8">The sequence shown here is derived from an EMBL/GenBank/DDBJ whole genome shotgun (WGS) entry which is preliminary data.</text>
</comment>
<gene>
    <name evidence="8" type="primary">fliD</name>
    <name evidence="8" type="ORF">ACJDU8_16225</name>
</gene>
<evidence type="ECO:0000256" key="3">
    <source>
        <dbReference type="ARBA" id="ARBA00023054"/>
    </source>
</evidence>
<protein>
    <recommendedName>
        <fullName evidence="5">Flagellar hook-associated protein 2</fullName>
        <shortName evidence="5">HAP2</shortName>
    </recommendedName>
    <alternativeName>
        <fullName evidence="5">Flagellar cap protein</fullName>
    </alternativeName>
</protein>
<keyword evidence="5" id="KW-0964">Secreted</keyword>
<sequence length="770" mass="80123">MTTINSSSSTSSATTSTYNSGSTMRITGMATGLDVDSLVKAMLTSDQTKIDTAKQAQQTAQWKQEAYQSIITDIKSLQSTYFDITNSTNCLTTSSNYNSLTASSTEGSIATATTNSTAVQGTYNVTVGAIAKSATMPSSKIIASQVQLNDGWSGKTIALSDGNSSDNESITIDSSFSGSIDDLVTSLNTKLQATTNYTDLTVSNDNGKLKFTNGSTSNAITIDGSSIPDIGTTKTVAANNGTYETSGFDNSILSGWSGKSISFDINGDTTNPVTITIPSTGISSASDLVSSINNQISSQSKLSGLSASLITDGSTNYIKFNVSSSSTSTIAIDSSNTTVSGLSSISSISSSSSNIKLTSLDSSLNSSLVLNLKYDGNDVAVTLDNTKGGATINSLLQAINTATGGKVTGKIDDTTGKLTLQTSDTGSIASLEIEDTYTKSDGTTSAATTSALLTALGLSSGTTAKGTDATVTITEPGGTAKTLTETSNSFTINGVNYNLVSAGTTSLSVTSDTQAIYDKISGFLDKYNSLVSEIYTKLTEKKDYDYPPLTDAQKSGMTDTQITAWETKAKTGILANDSNLENLLTDLTSAFTMPVTASGSNISSLAFGNYGSSSIGIDTSNDVTDGGQVTIQDATKLKAAIANNPDQLIKLFTNSPGSTVTDTTEKFNESGIFQRISTILTNNVGVTGTTLNNAILTQYANLQDDYSATGGSGTGTIPDQIYDQQLLITQYTDKYNTDQTNYYNKYSQLESLITQMNAQQSAISSMLSSG</sequence>
<comment type="subunit">
    <text evidence="2 5">Homopentamer.</text>
</comment>
<accession>A0ABW8SPH6</accession>
<dbReference type="RefSeq" id="WP_406793199.1">
    <property type="nucleotide sequence ID" value="NZ_JBJHZX010000025.1"/>
</dbReference>
<name>A0ABW8SPH6_9CLOT</name>